<comment type="caution">
    <text evidence="2">The sequence shown here is derived from an EMBL/GenBank/DDBJ whole genome shotgun (WGS) entry which is preliminary data.</text>
</comment>
<dbReference type="AlphaFoldDB" id="A0A7W7SNG1"/>
<organism evidence="2 3">
    <name type="scientific">Micromonospora polyrhachis</name>
    <dbReference type="NCBI Taxonomy" id="1282883"/>
    <lineage>
        <taxon>Bacteria</taxon>
        <taxon>Bacillati</taxon>
        <taxon>Actinomycetota</taxon>
        <taxon>Actinomycetes</taxon>
        <taxon>Micromonosporales</taxon>
        <taxon>Micromonosporaceae</taxon>
        <taxon>Micromonospora</taxon>
    </lineage>
</organism>
<evidence type="ECO:0000256" key="1">
    <source>
        <dbReference type="SAM" id="MobiDB-lite"/>
    </source>
</evidence>
<evidence type="ECO:0000313" key="2">
    <source>
        <dbReference type="EMBL" id="MBB4958000.1"/>
    </source>
</evidence>
<evidence type="ECO:0000313" key="3">
    <source>
        <dbReference type="Proteomes" id="UP000578819"/>
    </source>
</evidence>
<name>A0A7W7SNG1_9ACTN</name>
<keyword evidence="3" id="KW-1185">Reference proteome</keyword>
<reference evidence="2 3" key="1">
    <citation type="submission" date="2020-08" db="EMBL/GenBank/DDBJ databases">
        <title>Sequencing the genomes of 1000 actinobacteria strains.</title>
        <authorList>
            <person name="Klenk H.-P."/>
        </authorList>
    </citation>
    <scope>NUCLEOTIDE SEQUENCE [LARGE SCALE GENOMIC DNA]</scope>
    <source>
        <strain evidence="2 3">DSM 45886</strain>
    </source>
</reference>
<protein>
    <submittedName>
        <fullName evidence="2">Uncharacterized protein</fullName>
    </submittedName>
</protein>
<dbReference type="Proteomes" id="UP000578819">
    <property type="component" value="Unassembled WGS sequence"/>
</dbReference>
<feature type="region of interest" description="Disordered" evidence="1">
    <location>
        <begin position="1"/>
        <end position="22"/>
    </location>
</feature>
<dbReference type="RefSeq" id="WP_184534163.1">
    <property type="nucleotide sequence ID" value="NZ_JACHJW010000001.1"/>
</dbReference>
<proteinExistence type="predicted"/>
<accession>A0A7W7SNG1</accession>
<sequence>MTNRRPVDRSEGEKVGVDAVGHVDGPDSARLVEYLGAHYGPGHQRAFELCRQSLGDSRDLVHLAQYTAGVGDFTVDRIDGSGDGGPSEGTLDDYRSAGRNLVHDMADLDEELQQVQSGDLIRLVVHADQAALFGFSVLRNRFLVGLAHTPPPGVEPCPAPRVPAIRAADIEVSALANRLRAVVSQRPTDYGGWLWLSERDLVEPAALAAPSNSPGNPPTEVRDPDLAEDDEDVQHRIARCRDALDVEDLHFAAVCRYGAVSFSVDVLGDDRLSPFFDSITVAQRRRFYRDFGARIESRLRGLLRSVYPVVGRRLARAVFDVEQGALYCYPIRPGEFLLGVTLDQNRVGSADDKVARLARDLGD</sequence>
<feature type="compositionally biased region" description="Basic and acidic residues" evidence="1">
    <location>
        <begin position="1"/>
        <end position="16"/>
    </location>
</feature>
<gene>
    <name evidence="2" type="ORF">FHR38_001733</name>
</gene>
<dbReference type="EMBL" id="JACHJW010000001">
    <property type="protein sequence ID" value="MBB4958000.1"/>
    <property type="molecule type" value="Genomic_DNA"/>
</dbReference>